<evidence type="ECO:0000256" key="2">
    <source>
        <dbReference type="ARBA" id="ARBA00022723"/>
    </source>
</evidence>
<reference evidence="8 9" key="1">
    <citation type="submission" date="2016-08" db="EMBL/GenBank/DDBJ databases">
        <title>Genome-based comparison of Moorella thermoacetic strains.</title>
        <authorList>
            <person name="Poehlein A."/>
            <person name="Bengelsdorf F.R."/>
            <person name="Esser C."/>
            <person name="Duerre P."/>
            <person name="Daniel R."/>
        </authorList>
    </citation>
    <scope>NUCLEOTIDE SEQUENCE [LARGE SCALE GENOMIC DNA]</scope>
    <source>
        <strain evidence="8 9">DSM 11768</strain>
    </source>
</reference>
<dbReference type="InterPro" id="IPR005249">
    <property type="entry name" value="YqeK"/>
</dbReference>
<dbReference type="GO" id="GO:0008803">
    <property type="term" value="F:bis(5'-nucleosyl)-tetraphosphatase (symmetrical) activity"/>
    <property type="evidence" value="ECO:0007669"/>
    <property type="project" value="UniProtKB-EC"/>
</dbReference>
<dbReference type="NCBIfam" id="TIGR00488">
    <property type="entry name" value="bis(5'-nucleosyl)-tetraphosphatase (symmetrical) YqeK"/>
    <property type="match status" value="1"/>
</dbReference>
<comment type="catalytic activity">
    <reaction evidence="6">
        <text>P(1),P(4)-bis(5'-adenosyl) tetraphosphate + H2O = 2 ADP + 2 H(+)</text>
        <dbReference type="Rhea" id="RHEA:24252"/>
        <dbReference type="ChEBI" id="CHEBI:15377"/>
        <dbReference type="ChEBI" id="CHEBI:15378"/>
        <dbReference type="ChEBI" id="CHEBI:58141"/>
        <dbReference type="ChEBI" id="CHEBI:456216"/>
        <dbReference type="EC" id="3.6.1.41"/>
    </reaction>
</comment>
<dbReference type="SMART" id="SM00471">
    <property type="entry name" value="HDc"/>
    <property type="match status" value="1"/>
</dbReference>
<dbReference type="Gene3D" id="1.10.3210.10">
    <property type="entry name" value="Hypothetical protein af1432"/>
    <property type="match status" value="1"/>
</dbReference>
<keyword evidence="2" id="KW-0479">Metal-binding</keyword>
<keyword evidence="8" id="KW-0548">Nucleotidyltransferase</keyword>
<protein>
    <recommendedName>
        <fullName evidence="1">bis(5'-nucleosyl)-tetraphosphatase (symmetrical)</fullName>
        <ecNumber evidence="1">3.6.1.41</ecNumber>
    </recommendedName>
</protein>
<organism evidence="8 9">
    <name type="scientific">Neomoorella thermoacetica</name>
    <name type="common">Clostridium thermoaceticum</name>
    <dbReference type="NCBI Taxonomy" id="1525"/>
    <lineage>
        <taxon>Bacteria</taxon>
        <taxon>Bacillati</taxon>
        <taxon>Bacillota</taxon>
        <taxon>Clostridia</taxon>
        <taxon>Neomoorellales</taxon>
        <taxon>Neomoorellaceae</taxon>
        <taxon>Neomoorella</taxon>
    </lineage>
</organism>
<dbReference type="PANTHER" id="PTHR35795">
    <property type="entry name" value="SLR1885 PROTEIN"/>
    <property type="match status" value="1"/>
</dbReference>
<evidence type="ECO:0000256" key="4">
    <source>
        <dbReference type="ARBA" id="ARBA00022801"/>
    </source>
</evidence>
<dbReference type="GO" id="GO:0046872">
    <property type="term" value="F:metal ion binding"/>
    <property type="evidence" value="ECO:0007669"/>
    <property type="project" value="UniProtKB-KW"/>
</dbReference>
<evidence type="ECO:0000256" key="5">
    <source>
        <dbReference type="ARBA" id="ARBA00023004"/>
    </source>
</evidence>
<dbReference type="EC" id="3.6.1.41" evidence="1"/>
<evidence type="ECO:0000313" key="9">
    <source>
        <dbReference type="Proteomes" id="UP000182743"/>
    </source>
</evidence>
<sequence length="208" mass="22578">MLSIRAEGRKKESEIGTMANYQEILAARLSEKRYLHSLGVAGTAARLASKNKVDPEQARLAGLLHDYARDLPPGELLTLAAGAGLITCELERRLPILLHGPVGALLIKQDLGIKDRAVLQAVARHTVGAVAMTALDKIIYLADFIEPERRFPGVEELRRLAAADLNAALLKAFETSILYLVGKGQPLHPVTIEARNYLLLSGQEETSA</sequence>
<evidence type="ECO:0000256" key="6">
    <source>
        <dbReference type="ARBA" id="ARBA00049417"/>
    </source>
</evidence>
<accession>A0A1J5JPC5</accession>
<dbReference type="Proteomes" id="UP000182743">
    <property type="component" value="Unassembled WGS sequence"/>
</dbReference>
<dbReference type="SUPFAM" id="SSF109604">
    <property type="entry name" value="HD-domain/PDEase-like"/>
    <property type="match status" value="1"/>
</dbReference>
<name>A0A1J5JPC5_NEOTH</name>
<keyword evidence="4" id="KW-0378">Hydrolase</keyword>
<dbReference type="InterPro" id="IPR003607">
    <property type="entry name" value="HD/PDEase_dom"/>
</dbReference>
<comment type="caution">
    <text evidence="8">The sequence shown here is derived from an EMBL/GenBank/DDBJ whole genome shotgun (WGS) entry which is preliminary data.</text>
</comment>
<dbReference type="GO" id="GO:0016779">
    <property type="term" value="F:nucleotidyltransferase activity"/>
    <property type="evidence" value="ECO:0007669"/>
    <property type="project" value="UniProtKB-KW"/>
</dbReference>
<evidence type="ECO:0000256" key="1">
    <source>
        <dbReference type="ARBA" id="ARBA00012506"/>
    </source>
</evidence>
<evidence type="ECO:0000256" key="3">
    <source>
        <dbReference type="ARBA" id="ARBA00022741"/>
    </source>
</evidence>
<dbReference type="PROSITE" id="PS51831">
    <property type="entry name" value="HD"/>
    <property type="match status" value="1"/>
</dbReference>
<dbReference type="InterPro" id="IPR051094">
    <property type="entry name" value="Diverse_Catalytic_Enzymes"/>
</dbReference>
<dbReference type="InterPro" id="IPR006674">
    <property type="entry name" value="HD_domain"/>
</dbReference>
<evidence type="ECO:0000313" key="8">
    <source>
        <dbReference type="EMBL" id="OIQ08579.1"/>
    </source>
</evidence>
<proteinExistence type="predicted"/>
<dbReference type="PANTHER" id="PTHR35795:SF1">
    <property type="entry name" value="BIS(5'-NUCLEOSYL)-TETRAPHOSPHATASE, SYMMETRICAL"/>
    <property type="match status" value="1"/>
</dbReference>
<keyword evidence="8" id="KW-0808">Transferase</keyword>
<feature type="domain" description="HD" evidence="7">
    <location>
        <begin position="33"/>
        <end position="148"/>
    </location>
</feature>
<keyword evidence="3" id="KW-0547">Nucleotide-binding</keyword>
<dbReference type="CDD" id="cd00077">
    <property type="entry name" value="HDc"/>
    <property type="match status" value="1"/>
</dbReference>
<dbReference type="AlphaFoldDB" id="A0A1J5JPC5"/>
<dbReference type="Pfam" id="PF01966">
    <property type="entry name" value="HD"/>
    <property type="match status" value="1"/>
</dbReference>
<evidence type="ECO:0000259" key="7">
    <source>
        <dbReference type="PROSITE" id="PS51831"/>
    </source>
</evidence>
<keyword evidence="5" id="KW-0408">Iron</keyword>
<gene>
    <name evidence="8" type="ORF">MOOR_17260</name>
</gene>
<dbReference type="EMBL" id="MIHH01000009">
    <property type="protein sequence ID" value="OIQ08579.1"/>
    <property type="molecule type" value="Genomic_DNA"/>
</dbReference>
<dbReference type="GO" id="GO:0000166">
    <property type="term" value="F:nucleotide binding"/>
    <property type="evidence" value="ECO:0007669"/>
    <property type="project" value="UniProtKB-KW"/>
</dbReference>